<gene>
    <name evidence="3" type="ORF">LCGC14_0980870</name>
</gene>
<dbReference type="SUPFAM" id="SSF52518">
    <property type="entry name" value="Thiamin diphosphate-binding fold (THDP-binding)"/>
    <property type="match status" value="1"/>
</dbReference>
<accession>A0A0F9ND84</accession>
<reference evidence="3" key="1">
    <citation type="journal article" date="2015" name="Nature">
        <title>Complex archaea that bridge the gap between prokaryotes and eukaryotes.</title>
        <authorList>
            <person name="Spang A."/>
            <person name="Saw J.H."/>
            <person name="Jorgensen S.L."/>
            <person name="Zaremba-Niedzwiedzka K."/>
            <person name="Martijn J."/>
            <person name="Lind A.E."/>
            <person name="van Eijk R."/>
            <person name="Schleper C."/>
            <person name="Guy L."/>
            <person name="Ettema T.J."/>
        </authorList>
    </citation>
    <scope>NUCLEOTIDE SEQUENCE</scope>
</reference>
<comment type="caution">
    <text evidence="3">The sequence shown here is derived from an EMBL/GenBank/DDBJ whole genome shotgun (WGS) entry which is preliminary data.</text>
</comment>
<dbReference type="PANTHER" id="PTHR43257">
    <property type="entry name" value="PYRUVATE DEHYDROGENASE E1 COMPONENT BETA SUBUNIT"/>
    <property type="match status" value="1"/>
</dbReference>
<protein>
    <recommendedName>
        <fullName evidence="2">Transketolase-like pyrimidine-binding domain-containing protein</fullName>
    </recommendedName>
</protein>
<dbReference type="InterPro" id="IPR005475">
    <property type="entry name" value="Transketolase-like_Pyr-bd"/>
</dbReference>
<proteinExistence type="predicted"/>
<dbReference type="SMART" id="SM00861">
    <property type="entry name" value="Transket_pyr"/>
    <property type="match status" value="1"/>
</dbReference>
<evidence type="ECO:0000256" key="1">
    <source>
        <dbReference type="ARBA" id="ARBA00023052"/>
    </source>
</evidence>
<sequence length="183" mass="20486">MVISGKRGKIQMTYRDKIVEELALLGRKKKAVFLGEGINTGDRIYGTMNRVKAHKCVEMPVAENLIAGCAVGLAMKGLKPIVVFQRMDFMLIAADQIINHAALIGEMSGGQFPMPIIFRTIVGSQSDKFEVGPQHKHDFTHIFEPYIMTVRYAPSLHLYRGAYESVAPTLIVERKDDYELEAD</sequence>
<keyword evidence="1" id="KW-0786">Thiamine pyrophosphate</keyword>
<feature type="domain" description="Transketolase-like pyrimidine-binding" evidence="2">
    <location>
        <begin position="12"/>
        <end position="180"/>
    </location>
</feature>
<dbReference type="Pfam" id="PF02779">
    <property type="entry name" value="Transket_pyr"/>
    <property type="match status" value="1"/>
</dbReference>
<dbReference type="PANTHER" id="PTHR43257:SF2">
    <property type="entry name" value="PYRUVATE DEHYDROGENASE E1 COMPONENT SUBUNIT BETA"/>
    <property type="match status" value="1"/>
</dbReference>
<dbReference type="EMBL" id="LAZR01003663">
    <property type="protein sequence ID" value="KKN15954.1"/>
    <property type="molecule type" value="Genomic_DNA"/>
</dbReference>
<dbReference type="InterPro" id="IPR029061">
    <property type="entry name" value="THDP-binding"/>
</dbReference>
<evidence type="ECO:0000259" key="2">
    <source>
        <dbReference type="SMART" id="SM00861"/>
    </source>
</evidence>
<dbReference type="Gene3D" id="3.40.50.970">
    <property type="match status" value="1"/>
</dbReference>
<dbReference type="AlphaFoldDB" id="A0A0F9ND84"/>
<evidence type="ECO:0000313" key="3">
    <source>
        <dbReference type="EMBL" id="KKN15954.1"/>
    </source>
</evidence>
<name>A0A0F9ND84_9ZZZZ</name>
<organism evidence="3">
    <name type="scientific">marine sediment metagenome</name>
    <dbReference type="NCBI Taxonomy" id="412755"/>
    <lineage>
        <taxon>unclassified sequences</taxon>
        <taxon>metagenomes</taxon>
        <taxon>ecological metagenomes</taxon>
    </lineage>
</organism>